<evidence type="ECO:0000313" key="3">
    <source>
        <dbReference type="Proteomes" id="UP000566663"/>
    </source>
</evidence>
<name>A0A7W8HZ12_9CAUL</name>
<keyword evidence="3" id="KW-1185">Reference proteome</keyword>
<feature type="compositionally biased region" description="Pro residues" evidence="1">
    <location>
        <begin position="75"/>
        <end position="88"/>
    </location>
</feature>
<accession>A0A7W8HZ12</accession>
<reference evidence="2 3" key="1">
    <citation type="submission" date="2020-08" db="EMBL/GenBank/DDBJ databases">
        <title>Genomic Encyclopedia of Type Strains, Phase IV (KMG-IV): sequencing the most valuable type-strain genomes for metagenomic binning, comparative biology and taxonomic classification.</title>
        <authorList>
            <person name="Goeker M."/>
        </authorList>
    </citation>
    <scope>NUCLEOTIDE SEQUENCE [LARGE SCALE GENOMIC DNA]</scope>
    <source>
        <strain evidence="2 3">DSM 25335</strain>
    </source>
</reference>
<protein>
    <submittedName>
        <fullName evidence="2">Uncharacterized protein</fullName>
    </submittedName>
</protein>
<dbReference type="AlphaFoldDB" id="A0A7W8HZ12"/>
<evidence type="ECO:0000313" key="2">
    <source>
        <dbReference type="EMBL" id="MBB5292430.1"/>
    </source>
</evidence>
<dbReference type="RefSeq" id="WP_183254866.1">
    <property type="nucleotide sequence ID" value="NZ_BAAAFF010000001.1"/>
</dbReference>
<feature type="region of interest" description="Disordered" evidence="1">
    <location>
        <begin position="75"/>
        <end position="98"/>
    </location>
</feature>
<proteinExistence type="predicted"/>
<evidence type="ECO:0000256" key="1">
    <source>
        <dbReference type="SAM" id="MobiDB-lite"/>
    </source>
</evidence>
<dbReference type="Proteomes" id="UP000566663">
    <property type="component" value="Unassembled WGS sequence"/>
</dbReference>
<dbReference type="EMBL" id="JACHFZ010000004">
    <property type="protein sequence ID" value="MBB5292430.1"/>
    <property type="molecule type" value="Genomic_DNA"/>
</dbReference>
<organism evidence="2 3">
    <name type="scientific">Brevundimonas basaltis</name>
    <dbReference type="NCBI Taxonomy" id="472166"/>
    <lineage>
        <taxon>Bacteria</taxon>
        <taxon>Pseudomonadati</taxon>
        <taxon>Pseudomonadota</taxon>
        <taxon>Alphaproteobacteria</taxon>
        <taxon>Caulobacterales</taxon>
        <taxon>Caulobacteraceae</taxon>
        <taxon>Brevundimonas</taxon>
    </lineage>
</organism>
<sequence>MKPRRPSRPRCKDRLSWHAQHWRLQEIAAGRLQPHFEREHLLLWTLEARGRANLHDFIVPGLLFMAERLNLPFDAPPPMSPVPVPPFTPSRETAISPP</sequence>
<comment type="caution">
    <text evidence="2">The sequence shown here is derived from an EMBL/GenBank/DDBJ whole genome shotgun (WGS) entry which is preliminary data.</text>
</comment>
<gene>
    <name evidence="2" type="ORF">HNQ67_001954</name>
</gene>